<keyword evidence="4" id="KW-1185">Reference proteome</keyword>
<evidence type="ECO:0000256" key="1">
    <source>
        <dbReference type="SAM" id="SignalP"/>
    </source>
</evidence>
<dbReference type="SUPFAM" id="SSF53807">
    <property type="entry name" value="Helical backbone' metal receptor"/>
    <property type="match status" value="1"/>
</dbReference>
<dbReference type="PANTHER" id="PTHR30535">
    <property type="entry name" value="VITAMIN B12-BINDING PROTEIN"/>
    <property type="match status" value="1"/>
</dbReference>
<dbReference type="RefSeq" id="WP_377388587.1">
    <property type="nucleotide sequence ID" value="NZ_JBHUIX010000005.1"/>
</dbReference>
<feature type="domain" description="Fe/B12 periplasmic-binding" evidence="2">
    <location>
        <begin position="22"/>
        <end position="277"/>
    </location>
</feature>
<dbReference type="PANTHER" id="PTHR30535:SF4">
    <property type="entry name" value="HEMIN-BINDING PERIPLASMIC PROTEIN HMUT"/>
    <property type="match status" value="1"/>
</dbReference>
<feature type="chain" id="PRO_5045536937" evidence="1">
    <location>
        <begin position="20"/>
        <end position="278"/>
    </location>
</feature>
<gene>
    <name evidence="3" type="ORF">ACFSM0_06785</name>
</gene>
<protein>
    <submittedName>
        <fullName evidence="3">Hemin ABC transporter substrate-binding protein</fullName>
    </submittedName>
</protein>
<evidence type="ECO:0000313" key="4">
    <source>
        <dbReference type="Proteomes" id="UP001597413"/>
    </source>
</evidence>
<dbReference type="Gene3D" id="3.40.50.1980">
    <property type="entry name" value="Nitrogenase molybdenum iron protein domain"/>
    <property type="match status" value="2"/>
</dbReference>
<evidence type="ECO:0000313" key="3">
    <source>
        <dbReference type="EMBL" id="MFD2173788.1"/>
    </source>
</evidence>
<dbReference type="InterPro" id="IPR002491">
    <property type="entry name" value="ABC_transptr_periplasmic_BD"/>
</dbReference>
<accession>A0ABW5A8Y4</accession>
<organism evidence="3 4">
    <name type="scientific">Rhodobacter lacus</name>
    <dbReference type="NCBI Taxonomy" id="1641972"/>
    <lineage>
        <taxon>Bacteria</taxon>
        <taxon>Pseudomonadati</taxon>
        <taxon>Pseudomonadota</taxon>
        <taxon>Alphaproteobacteria</taxon>
        <taxon>Rhodobacterales</taxon>
        <taxon>Rhodobacter group</taxon>
        <taxon>Rhodobacter</taxon>
    </lineage>
</organism>
<proteinExistence type="predicted"/>
<evidence type="ECO:0000259" key="2">
    <source>
        <dbReference type="PROSITE" id="PS50983"/>
    </source>
</evidence>
<dbReference type="PROSITE" id="PS50983">
    <property type="entry name" value="FE_B12_PBP"/>
    <property type="match status" value="1"/>
</dbReference>
<dbReference type="Proteomes" id="UP001597413">
    <property type="component" value="Unassembled WGS sequence"/>
</dbReference>
<name>A0ABW5A8Y4_9RHOB</name>
<feature type="signal peptide" evidence="1">
    <location>
        <begin position="1"/>
        <end position="19"/>
    </location>
</feature>
<dbReference type="InterPro" id="IPR050902">
    <property type="entry name" value="ABC_Transporter_SBP"/>
</dbReference>
<comment type="caution">
    <text evidence="3">The sequence shown here is derived from an EMBL/GenBank/DDBJ whole genome shotgun (WGS) entry which is preliminary data.</text>
</comment>
<keyword evidence="1" id="KW-0732">Signal</keyword>
<dbReference type="EMBL" id="JBHUIX010000005">
    <property type="protein sequence ID" value="MFD2173788.1"/>
    <property type="molecule type" value="Genomic_DNA"/>
</dbReference>
<reference evidence="4" key="1">
    <citation type="journal article" date="2019" name="Int. J. Syst. Evol. Microbiol.">
        <title>The Global Catalogue of Microorganisms (GCM) 10K type strain sequencing project: providing services to taxonomists for standard genome sequencing and annotation.</title>
        <authorList>
            <consortium name="The Broad Institute Genomics Platform"/>
            <consortium name="The Broad Institute Genome Sequencing Center for Infectious Disease"/>
            <person name="Wu L."/>
            <person name="Ma J."/>
        </authorList>
    </citation>
    <scope>NUCLEOTIDE SEQUENCE [LARGE SCALE GENOMIC DNA]</scope>
    <source>
        <strain evidence="4">CCUG 55131</strain>
    </source>
</reference>
<dbReference type="Pfam" id="PF01497">
    <property type="entry name" value="Peripla_BP_2"/>
    <property type="match status" value="1"/>
</dbReference>
<sequence>MTRLLFAALLALAPVSAPAQERVLSIGGAASEIVAALGAADRLVGRDTTTTYPPALTALPDVGYMRALSPEGLLSLNPDLIVLSAGAGPPETLQALETAGIAVVQVPEGHDGATVARKVTVIAQALGRPEAGAALAAKLEAEIAAATAAAQSAGPKPRVLFILSGAGGRLTGAGADTSADAMIALAGGENALAGVSGFKALGDEAIAAAAPDVLLVMARHGDAPSEGAAYLAHPALAATPAGRAGRLVEMEGMFLLGFGPRTAEAITALHGALYPDEG</sequence>